<protein>
    <submittedName>
        <fullName evidence="1">Uncharacterized protein</fullName>
    </submittedName>
</protein>
<gene>
    <name evidence="1" type="ORF">KYI77_18480</name>
</gene>
<evidence type="ECO:0000313" key="1">
    <source>
        <dbReference type="EMBL" id="MBW3118434.1"/>
    </source>
</evidence>
<comment type="caution">
    <text evidence="1">The sequence shown here is derived from an EMBL/GenBank/DDBJ whole genome shotgun (WGS) entry which is preliminary data.</text>
</comment>
<dbReference type="AlphaFoldDB" id="A0AAE2ZH39"/>
<organism evidence="1 2">
    <name type="scientific">Providencia rettgeri</name>
    <dbReference type="NCBI Taxonomy" id="587"/>
    <lineage>
        <taxon>Bacteria</taxon>
        <taxon>Pseudomonadati</taxon>
        <taxon>Pseudomonadota</taxon>
        <taxon>Gammaproteobacteria</taxon>
        <taxon>Enterobacterales</taxon>
        <taxon>Morganellaceae</taxon>
        <taxon>Providencia</taxon>
    </lineage>
</organism>
<proteinExistence type="predicted"/>
<dbReference type="RefSeq" id="WP_165880770.1">
    <property type="nucleotide sequence ID" value="NZ_JAAOIA010000041.1"/>
</dbReference>
<dbReference type="EMBL" id="JAHWLI010000078">
    <property type="protein sequence ID" value="MBW3118434.1"/>
    <property type="molecule type" value="Genomic_DNA"/>
</dbReference>
<name>A0AAE2ZH39_PRORE</name>
<evidence type="ECO:0000313" key="2">
    <source>
        <dbReference type="Proteomes" id="UP001155882"/>
    </source>
</evidence>
<dbReference type="GeneID" id="92276333"/>
<dbReference type="Proteomes" id="UP001155882">
    <property type="component" value="Unassembled WGS sequence"/>
</dbReference>
<sequence>MRSDHRADTIGVNDYPDISRDMYSDTLAWNIEGKEKIKKASRRKQQWVMH</sequence>
<accession>A0AAE2ZH39</accession>
<reference evidence="1" key="1">
    <citation type="submission" date="2021-07" db="EMBL/GenBank/DDBJ databases">
        <authorList>
            <person name="Stanton E."/>
        </authorList>
    </citation>
    <scope>NUCLEOTIDE SEQUENCE</scope>
    <source>
        <strain evidence="1">2021EL-01139</strain>
    </source>
</reference>